<feature type="compositionally biased region" description="Low complexity" evidence="1">
    <location>
        <begin position="414"/>
        <end position="434"/>
    </location>
</feature>
<evidence type="ECO:0000256" key="2">
    <source>
        <dbReference type="SAM" id="SignalP"/>
    </source>
</evidence>
<feature type="compositionally biased region" description="Basic and acidic residues" evidence="1">
    <location>
        <begin position="189"/>
        <end position="211"/>
    </location>
</feature>
<feature type="compositionally biased region" description="Low complexity" evidence="1">
    <location>
        <begin position="546"/>
        <end position="575"/>
    </location>
</feature>
<feature type="compositionally biased region" description="Low complexity" evidence="1">
    <location>
        <begin position="446"/>
        <end position="466"/>
    </location>
</feature>
<evidence type="ECO:0000313" key="4">
    <source>
        <dbReference type="Proteomes" id="UP000186922"/>
    </source>
</evidence>
<feature type="chain" id="PRO_5008898558" description="WAP domain-containing protein" evidence="2">
    <location>
        <begin position="21"/>
        <end position="715"/>
    </location>
</feature>
<proteinExistence type="predicted"/>
<gene>
    <name evidence="3" type="primary">RvY_12668-1</name>
    <name evidence="3" type="synonym">RvY_12668.1</name>
    <name evidence="3" type="ORF">RvY_12668</name>
</gene>
<organism evidence="3 4">
    <name type="scientific">Ramazzottius varieornatus</name>
    <name type="common">Water bear</name>
    <name type="synonym">Tardigrade</name>
    <dbReference type="NCBI Taxonomy" id="947166"/>
    <lineage>
        <taxon>Eukaryota</taxon>
        <taxon>Metazoa</taxon>
        <taxon>Ecdysozoa</taxon>
        <taxon>Tardigrada</taxon>
        <taxon>Eutardigrada</taxon>
        <taxon>Parachela</taxon>
        <taxon>Hypsibioidea</taxon>
        <taxon>Ramazzottiidae</taxon>
        <taxon>Ramazzottius</taxon>
    </lineage>
</organism>
<reference evidence="3 4" key="1">
    <citation type="journal article" date="2016" name="Nat. Commun.">
        <title>Extremotolerant tardigrade genome and improved radiotolerance of human cultured cells by tardigrade-unique protein.</title>
        <authorList>
            <person name="Hashimoto T."/>
            <person name="Horikawa D.D."/>
            <person name="Saito Y."/>
            <person name="Kuwahara H."/>
            <person name="Kozuka-Hata H."/>
            <person name="Shin-I T."/>
            <person name="Minakuchi Y."/>
            <person name="Ohishi K."/>
            <person name="Motoyama A."/>
            <person name="Aizu T."/>
            <person name="Enomoto A."/>
            <person name="Kondo K."/>
            <person name="Tanaka S."/>
            <person name="Hara Y."/>
            <person name="Koshikawa S."/>
            <person name="Sagara H."/>
            <person name="Miura T."/>
            <person name="Yokobori S."/>
            <person name="Miyagawa K."/>
            <person name="Suzuki Y."/>
            <person name="Kubo T."/>
            <person name="Oyama M."/>
            <person name="Kohara Y."/>
            <person name="Fujiyama A."/>
            <person name="Arakawa K."/>
            <person name="Katayama T."/>
            <person name="Toyoda A."/>
            <person name="Kunieda T."/>
        </authorList>
    </citation>
    <scope>NUCLEOTIDE SEQUENCE [LARGE SCALE GENOMIC DNA]</scope>
    <source>
        <strain evidence="3 4">YOKOZUNA-1</strain>
    </source>
</reference>
<name>A0A1D1VKA0_RAMVA</name>
<feature type="compositionally biased region" description="Low complexity" evidence="1">
    <location>
        <begin position="589"/>
        <end position="604"/>
    </location>
</feature>
<feature type="region of interest" description="Disordered" evidence="1">
    <location>
        <begin position="414"/>
        <end position="676"/>
    </location>
</feature>
<feature type="compositionally biased region" description="Low complexity" evidence="1">
    <location>
        <begin position="611"/>
        <end position="648"/>
    </location>
</feature>
<feature type="compositionally biased region" description="Pro residues" evidence="1">
    <location>
        <begin position="251"/>
        <end position="261"/>
    </location>
</feature>
<keyword evidence="2" id="KW-0732">Signal</keyword>
<sequence length="715" mass="73965">MMAVCKWLVILLGVLGICQTIHCGHAHGQDEDGRGLFDALFDSIQSKVQIQSGDGSHGSKSAKSWRQQMSGGNAMAGSQQLQSSQERQEEEEQQGPPPSSLSTQSPPKAAAGYDKVAAADTQNAYRTEAPPAPPPSPTARPPPPSALSSANADHIPSSSHSDKIESLQQGRQQGADGNMEKDEEEKEEQAEKSSDGSAEERQQHELDKEEGQALLADQQGAAQKMRPTLSQKGPSSPQSDQSGKGRAAPFLPAPAPTPQPSPTHKSNMVPAAGQPGPATVQSQGAALVASRSAQLATASSMVGAEAEDDDDDQADSPFSSRVGLIQPDMLKVFAQMSGSFVPTACQTDAHCTVKGFSCSRLLNKCVPSSPSSNGQAAKCATAQLCSTDADCCAGERCDNFGGLLQRQRCRRGDSQSNITSVISSSGRTVPGSSSAQLPQSLMSAASSPIKGRSSSLPSSSDRPSASIVARRLPLNAPTKQVAPPQSAQQDQDKPNSQEASTTVNLASNSTFPSGSNVTQIAAPADQDQSQDSFSANDSQQAKETQSASVASSGSGEGSDQQAQQGIQLAALDGQQSAFAARGAQASGRGVKVNAGASVSSSVGGPVRLIPAQQVEQEVQSQDSSADDQTQGRQSSQSANDQAASKSQSIDNAAAPANDGRNQGSKPKNLSLSKLLVNSQPRNVAQLADLQEKSLKLIASGSTDKQASSSNTPQVY</sequence>
<feature type="compositionally biased region" description="Polar residues" evidence="1">
    <location>
        <begin position="496"/>
        <end position="519"/>
    </location>
</feature>
<feature type="compositionally biased region" description="Polar residues" evidence="1">
    <location>
        <begin position="435"/>
        <end position="445"/>
    </location>
</feature>
<feature type="region of interest" description="Disordered" evidence="1">
    <location>
        <begin position="49"/>
        <end position="285"/>
    </location>
</feature>
<dbReference type="EMBL" id="BDGG01000007">
    <property type="protein sequence ID" value="GAV02055.1"/>
    <property type="molecule type" value="Genomic_DNA"/>
</dbReference>
<feature type="compositionally biased region" description="Low complexity" evidence="1">
    <location>
        <begin position="212"/>
        <end position="223"/>
    </location>
</feature>
<feature type="compositionally biased region" description="Low complexity" evidence="1">
    <location>
        <begin position="664"/>
        <end position="676"/>
    </location>
</feature>
<comment type="caution">
    <text evidence="3">The sequence shown here is derived from an EMBL/GenBank/DDBJ whole genome shotgun (WGS) entry which is preliminary data.</text>
</comment>
<feature type="compositionally biased region" description="Polar residues" evidence="1">
    <location>
        <begin position="228"/>
        <end position="242"/>
    </location>
</feature>
<dbReference type="Proteomes" id="UP000186922">
    <property type="component" value="Unassembled WGS sequence"/>
</dbReference>
<feature type="compositionally biased region" description="Pro residues" evidence="1">
    <location>
        <begin position="130"/>
        <end position="145"/>
    </location>
</feature>
<feature type="signal peptide" evidence="2">
    <location>
        <begin position="1"/>
        <end position="20"/>
    </location>
</feature>
<evidence type="ECO:0008006" key="5">
    <source>
        <dbReference type="Google" id="ProtNLM"/>
    </source>
</evidence>
<feature type="compositionally biased region" description="Polar residues" evidence="1">
    <location>
        <begin position="526"/>
        <end position="545"/>
    </location>
</feature>
<accession>A0A1D1VKA0</accession>
<dbReference type="OrthoDB" id="10679318at2759"/>
<evidence type="ECO:0000313" key="3">
    <source>
        <dbReference type="EMBL" id="GAV02055.1"/>
    </source>
</evidence>
<feature type="compositionally biased region" description="Low complexity" evidence="1">
    <location>
        <begin position="100"/>
        <end position="120"/>
    </location>
</feature>
<feature type="compositionally biased region" description="Polar residues" evidence="1">
    <location>
        <begin position="49"/>
        <end position="71"/>
    </location>
</feature>
<evidence type="ECO:0000256" key="1">
    <source>
        <dbReference type="SAM" id="MobiDB-lite"/>
    </source>
</evidence>
<protein>
    <recommendedName>
        <fullName evidence="5">WAP domain-containing protein</fullName>
    </recommendedName>
</protein>
<dbReference type="AlphaFoldDB" id="A0A1D1VKA0"/>
<keyword evidence="4" id="KW-1185">Reference proteome</keyword>